<proteinExistence type="inferred from homology"/>
<evidence type="ECO:0000313" key="5">
    <source>
        <dbReference type="EMBL" id="BBY92329.1"/>
    </source>
</evidence>
<feature type="domain" description="Acyl-CoA thioesterase-like N-terminal HotDog" evidence="4">
    <location>
        <begin position="34"/>
        <end position="109"/>
    </location>
</feature>
<dbReference type="GO" id="GO:0047617">
    <property type="term" value="F:fatty acyl-CoA hydrolase activity"/>
    <property type="evidence" value="ECO:0007669"/>
    <property type="project" value="InterPro"/>
</dbReference>
<reference evidence="5 6" key="1">
    <citation type="journal article" date="2019" name="Emerg. Microbes Infect.">
        <title>Comprehensive subspecies identification of 175 nontuberculous mycobacteria species based on 7547 genomic profiles.</title>
        <authorList>
            <person name="Matsumoto Y."/>
            <person name="Kinjo T."/>
            <person name="Motooka D."/>
            <person name="Nabeya D."/>
            <person name="Jung N."/>
            <person name="Uechi K."/>
            <person name="Horii T."/>
            <person name="Iida T."/>
            <person name="Fujita J."/>
            <person name="Nakamura S."/>
        </authorList>
    </citation>
    <scope>NUCLEOTIDE SEQUENCE [LARGE SCALE GENOMIC DNA]</scope>
    <source>
        <strain evidence="5 6">JCM 6399</strain>
    </source>
</reference>
<evidence type="ECO:0000256" key="1">
    <source>
        <dbReference type="ARBA" id="ARBA00006538"/>
    </source>
</evidence>
<keyword evidence="6" id="KW-1185">Reference proteome</keyword>
<dbReference type="Proteomes" id="UP000465785">
    <property type="component" value="Chromosome"/>
</dbReference>
<dbReference type="CDD" id="cd03444">
    <property type="entry name" value="Thioesterase_II_repeat1"/>
    <property type="match status" value="1"/>
</dbReference>
<name>A0A9W4B1I2_9MYCO</name>
<protein>
    <submittedName>
        <fullName evidence="5">Acyl-CoA thioesterase II</fullName>
    </submittedName>
</protein>
<dbReference type="Pfam" id="PF13622">
    <property type="entry name" value="4HBT_3"/>
    <property type="match status" value="1"/>
</dbReference>
<evidence type="ECO:0000313" key="6">
    <source>
        <dbReference type="Proteomes" id="UP000465785"/>
    </source>
</evidence>
<feature type="domain" description="Acyl-CoA thioesterase 2 C-terminal" evidence="3">
    <location>
        <begin position="150"/>
        <end position="279"/>
    </location>
</feature>
<dbReference type="GO" id="GO:0009062">
    <property type="term" value="P:fatty acid catabolic process"/>
    <property type="evidence" value="ECO:0007669"/>
    <property type="project" value="TreeGrafter"/>
</dbReference>
<dbReference type="Gene3D" id="2.40.160.210">
    <property type="entry name" value="Acyl-CoA thioesterase, double hotdog domain"/>
    <property type="match status" value="1"/>
</dbReference>
<dbReference type="InterPro" id="IPR003703">
    <property type="entry name" value="Acyl_CoA_thio"/>
</dbReference>
<evidence type="ECO:0000259" key="4">
    <source>
        <dbReference type="Pfam" id="PF13622"/>
    </source>
</evidence>
<dbReference type="InterPro" id="IPR025652">
    <property type="entry name" value="TesB_C"/>
</dbReference>
<dbReference type="InterPro" id="IPR029069">
    <property type="entry name" value="HotDog_dom_sf"/>
</dbReference>
<dbReference type="SUPFAM" id="SSF54637">
    <property type="entry name" value="Thioesterase/thiol ester dehydrase-isomerase"/>
    <property type="match status" value="2"/>
</dbReference>
<dbReference type="AlphaFoldDB" id="A0A9W4B1I2"/>
<dbReference type="InterPro" id="IPR049449">
    <property type="entry name" value="TesB_ACOT8-like_N"/>
</dbReference>
<organism evidence="5 6">
    <name type="scientific">Mycobacterium gallinarum</name>
    <dbReference type="NCBI Taxonomy" id="39689"/>
    <lineage>
        <taxon>Bacteria</taxon>
        <taxon>Bacillati</taxon>
        <taxon>Actinomycetota</taxon>
        <taxon>Actinomycetes</taxon>
        <taxon>Mycobacteriales</taxon>
        <taxon>Mycobacteriaceae</taxon>
        <taxon>Mycobacterium</taxon>
    </lineage>
</organism>
<dbReference type="Pfam" id="PF02551">
    <property type="entry name" value="Acyl_CoA_thio"/>
    <property type="match status" value="1"/>
</dbReference>
<accession>A0A9W4B1I2</accession>
<sequence>MSTADLDELLAILDLRQTGDDTYVGSHPSKNPVRTFGGQMMAQSLIAATRSLEHDLPPSALSVHFIAGGDPEKDLEFHIARLRDERRFANRRVDVMQDGVLLTSAMVSYLAGGRSLEHGIEPPELPDPLTVPPVDDLLRGYEDVVPHFVNALRPIDWRYTNDPTWVMRSKGEKLTYNRVWMKAQGHMPDDPALHAAALAYASDTTVLDSIITTHGLSWGFDRIFAVTTNHSVWFHRPVRFDEWVLYSTSSPVAADSRGLGTGHFFDRSGQLLATVVQEGIVKHFPR</sequence>
<evidence type="ECO:0000256" key="2">
    <source>
        <dbReference type="ARBA" id="ARBA00022801"/>
    </source>
</evidence>
<evidence type="ECO:0000259" key="3">
    <source>
        <dbReference type="Pfam" id="PF02551"/>
    </source>
</evidence>
<dbReference type="CDD" id="cd03445">
    <property type="entry name" value="Thioesterase_II_repeat2"/>
    <property type="match status" value="1"/>
</dbReference>
<dbReference type="EMBL" id="AP022601">
    <property type="protein sequence ID" value="BBY92329.1"/>
    <property type="molecule type" value="Genomic_DNA"/>
</dbReference>
<dbReference type="PANTHER" id="PTHR11066:SF34">
    <property type="entry name" value="ACYL-COENZYME A THIOESTERASE 8"/>
    <property type="match status" value="1"/>
</dbReference>
<dbReference type="InterPro" id="IPR042171">
    <property type="entry name" value="Acyl-CoA_hotdog"/>
</dbReference>
<dbReference type="PANTHER" id="PTHR11066">
    <property type="entry name" value="ACYL-COA THIOESTERASE"/>
    <property type="match status" value="1"/>
</dbReference>
<dbReference type="KEGG" id="mgau:MGALJ_19980"/>
<comment type="similarity">
    <text evidence="1">Belongs to the C/M/P thioester hydrolase family.</text>
</comment>
<keyword evidence="2" id="KW-0378">Hydrolase</keyword>
<gene>
    <name evidence="5" type="ORF">MGALJ_19980</name>
</gene>
<dbReference type="RefSeq" id="WP_163729193.1">
    <property type="nucleotide sequence ID" value="NZ_AP022601.1"/>
</dbReference>
<dbReference type="GO" id="GO:0006637">
    <property type="term" value="P:acyl-CoA metabolic process"/>
    <property type="evidence" value="ECO:0007669"/>
    <property type="project" value="InterPro"/>
</dbReference>